<evidence type="ECO:0000313" key="2">
    <source>
        <dbReference type="Proteomes" id="UP000316426"/>
    </source>
</evidence>
<reference evidence="1 2" key="1">
    <citation type="submission" date="2019-02" db="EMBL/GenBank/DDBJ databases">
        <title>Deep-cultivation of Planctomycetes and their phenomic and genomic characterization uncovers novel biology.</title>
        <authorList>
            <person name="Wiegand S."/>
            <person name="Jogler M."/>
            <person name="Boedeker C."/>
            <person name="Pinto D."/>
            <person name="Vollmers J."/>
            <person name="Rivas-Marin E."/>
            <person name="Kohn T."/>
            <person name="Peeters S.H."/>
            <person name="Heuer A."/>
            <person name="Rast P."/>
            <person name="Oberbeckmann S."/>
            <person name="Bunk B."/>
            <person name="Jeske O."/>
            <person name="Meyerdierks A."/>
            <person name="Storesund J.E."/>
            <person name="Kallscheuer N."/>
            <person name="Luecker S."/>
            <person name="Lage O.M."/>
            <person name="Pohl T."/>
            <person name="Merkel B.J."/>
            <person name="Hornburger P."/>
            <person name="Mueller R.-W."/>
            <person name="Bruemmer F."/>
            <person name="Labrenz M."/>
            <person name="Spormann A.M."/>
            <person name="Op den Camp H."/>
            <person name="Overmann J."/>
            <person name="Amann R."/>
            <person name="Jetten M.S.M."/>
            <person name="Mascher T."/>
            <person name="Medema M.H."/>
            <person name="Devos D.P."/>
            <person name="Kaster A.-K."/>
            <person name="Ovreas L."/>
            <person name="Rohde M."/>
            <person name="Galperin M.Y."/>
            <person name="Jogler C."/>
        </authorList>
    </citation>
    <scope>NUCLEOTIDE SEQUENCE [LARGE SCALE GENOMIC DNA]</scope>
    <source>
        <strain evidence="1 2">Spa11</strain>
    </source>
</reference>
<evidence type="ECO:0000313" key="1">
    <source>
        <dbReference type="EMBL" id="QDV73657.1"/>
    </source>
</evidence>
<name>A0A518K7C3_9BACT</name>
<protein>
    <submittedName>
        <fullName evidence="1">Uncharacterized protein</fullName>
    </submittedName>
</protein>
<gene>
    <name evidence="1" type="ORF">Spa11_18560</name>
</gene>
<sequence length="135" mass="15510">MGMDVHGKKPADERGVCFRASVWEWHPLNEAIKHCCSDLLDRETLVGMSSNWGAGIDDQPTCNEIARRLEKLLETDDWCFMVDSALQVDAWGFYLTDGEVQTLPPDQVRSPFRARTELVREFCDFLRHCGGFEVW</sequence>
<keyword evidence="2" id="KW-1185">Reference proteome</keyword>
<proteinExistence type="predicted"/>
<dbReference type="Proteomes" id="UP000316426">
    <property type="component" value="Chromosome"/>
</dbReference>
<accession>A0A518K7C3</accession>
<dbReference type="AlphaFoldDB" id="A0A518K7C3"/>
<dbReference type="RefSeq" id="WP_419184737.1">
    <property type="nucleotide sequence ID" value="NZ_CP036350.1"/>
</dbReference>
<dbReference type="EMBL" id="CP036349">
    <property type="protein sequence ID" value="QDV73657.1"/>
    <property type="molecule type" value="Genomic_DNA"/>
</dbReference>
<dbReference type="KEGG" id="bmei:Spa11_18560"/>
<organism evidence="1 2">
    <name type="scientific">Botrimarina mediterranea</name>
    <dbReference type="NCBI Taxonomy" id="2528022"/>
    <lineage>
        <taxon>Bacteria</taxon>
        <taxon>Pseudomonadati</taxon>
        <taxon>Planctomycetota</taxon>
        <taxon>Planctomycetia</taxon>
        <taxon>Pirellulales</taxon>
        <taxon>Lacipirellulaceae</taxon>
        <taxon>Botrimarina</taxon>
    </lineage>
</organism>